<keyword evidence="1" id="KW-0472">Membrane</keyword>
<sequence length="74" mass="8584">MGKRWKLGFGLLAVFWWIVMLLGMRSLERADRIMQGLGETLRGAGGWVVLALTILLLWAFLCEMGCRLRDWMLR</sequence>
<keyword evidence="1" id="KW-0812">Transmembrane</keyword>
<protein>
    <submittedName>
        <fullName evidence="2">Uncharacterized protein</fullName>
    </submittedName>
</protein>
<gene>
    <name evidence="2" type="ORF">MM171B01706_0003</name>
</gene>
<evidence type="ECO:0000256" key="1">
    <source>
        <dbReference type="SAM" id="Phobius"/>
    </source>
</evidence>
<feature type="transmembrane region" description="Helical" evidence="1">
    <location>
        <begin position="46"/>
        <end position="66"/>
    </location>
</feature>
<dbReference type="EMBL" id="MT143746">
    <property type="protein sequence ID" value="QJB01938.1"/>
    <property type="molecule type" value="Genomic_DNA"/>
</dbReference>
<organism evidence="2">
    <name type="scientific">viral metagenome</name>
    <dbReference type="NCBI Taxonomy" id="1070528"/>
    <lineage>
        <taxon>unclassified sequences</taxon>
        <taxon>metagenomes</taxon>
        <taxon>organismal metagenomes</taxon>
    </lineage>
</organism>
<accession>A0A6M3M3F4</accession>
<keyword evidence="1" id="KW-1133">Transmembrane helix</keyword>
<reference evidence="2" key="1">
    <citation type="submission" date="2020-03" db="EMBL/GenBank/DDBJ databases">
        <title>The deep terrestrial virosphere.</title>
        <authorList>
            <person name="Holmfeldt K."/>
            <person name="Nilsson E."/>
            <person name="Simone D."/>
            <person name="Lopez-Fernandez M."/>
            <person name="Wu X."/>
            <person name="de Brujin I."/>
            <person name="Lundin D."/>
            <person name="Andersson A."/>
            <person name="Bertilsson S."/>
            <person name="Dopson M."/>
        </authorList>
    </citation>
    <scope>NUCLEOTIDE SEQUENCE</scope>
    <source>
        <strain evidence="2">MM171B01706</strain>
    </source>
</reference>
<name>A0A6M3M3F4_9ZZZZ</name>
<proteinExistence type="predicted"/>
<evidence type="ECO:0000313" key="2">
    <source>
        <dbReference type="EMBL" id="QJB01938.1"/>
    </source>
</evidence>
<dbReference type="AlphaFoldDB" id="A0A6M3M3F4"/>